<dbReference type="Pfam" id="PF04773">
    <property type="entry name" value="FecR"/>
    <property type="match status" value="1"/>
</dbReference>
<reference evidence="5" key="1">
    <citation type="submission" date="2017-10" db="EMBL/GenBank/DDBJ databases">
        <title>Chryseobacterium sp. B5 is a hydrocarbonoclastic and plant growth promoting bacterium.</title>
        <authorList>
            <person name="Thijs S."/>
            <person name="Gkorezis P."/>
            <person name="Van Hamme J."/>
        </authorList>
    </citation>
    <scope>NUCLEOTIDE SEQUENCE</scope>
    <source>
        <strain evidence="5">B5</strain>
    </source>
</reference>
<evidence type="ECO:0000313" key="5">
    <source>
        <dbReference type="EMBL" id="PII35822.1"/>
    </source>
</evidence>
<dbReference type="Gene3D" id="2.60.120.1440">
    <property type="match status" value="1"/>
</dbReference>
<sequence>MTALPSNSDSAVDAAAHPPTHTTIPAQAQARIRQEAIAWYARLCSGDATDADRAAWKRWHESHPEHQRAWQHFDALQSMLQRVPGHLAASTLQASRRSRRRVLRGIGALVGSGAVAGLSWQLAAGMGGVRSWLADYRTGTGERRTVTLADGSELMLNTRTSVDVSMDPTRRLLVLREGEILVQTAHSLAGPGAGAKEGRPFMVHTPQGRILALGTRFTVRSEGGEGGDTVVSVLQDAVEIQPLQDASRSLRLQAGQQASFSRNGMLPAQAADPALVSWVGGNLIVNGWRLEDVVRELARYRPGRLACDPAVAGLRVSGVFPLADTDKALAVITRAFPVRAAGLSRYWLTLVPV</sequence>
<evidence type="ECO:0000259" key="3">
    <source>
        <dbReference type="Pfam" id="PF04773"/>
    </source>
</evidence>
<feature type="transmembrane region" description="Helical" evidence="2">
    <location>
        <begin position="102"/>
        <end position="123"/>
    </location>
</feature>
<gene>
    <name evidence="5" type="ORF">CTI11_11275</name>
</gene>
<organism evidence="5">
    <name type="scientific">Chryseobacterium sp. B5</name>
    <dbReference type="NCBI Taxonomy" id="2050562"/>
    <lineage>
        <taxon>Bacteria</taxon>
        <taxon>Pseudomonadati</taxon>
        <taxon>Bacteroidota</taxon>
        <taxon>Flavobacteriia</taxon>
        <taxon>Flavobacteriales</taxon>
        <taxon>Weeksellaceae</taxon>
        <taxon>Chryseobacterium group</taxon>
        <taxon>Chryseobacterium</taxon>
    </lineage>
</organism>
<dbReference type="Pfam" id="PF16220">
    <property type="entry name" value="DUF4880"/>
    <property type="match status" value="1"/>
</dbReference>
<evidence type="ECO:0000256" key="2">
    <source>
        <dbReference type="SAM" id="Phobius"/>
    </source>
</evidence>
<dbReference type="InterPro" id="IPR012373">
    <property type="entry name" value="Ferrdict_sens_TM"/>
</dbReference>
<feature type="compositionally biased region" description="Polar residues" evidence="1">
    <location>
        <begin position="1"/>
        <end position="10"/>
    </location>
</feature>
<evidence type="ECO:0000256" key="1">
    <source>
        <dbReference type="SAM" id="MobiDB-lite"/>
    </source>
</evidence>
<dbReference type="InterPro" id="IPR006860">
    <property type="entry name" value="FecR"/>
</dbReference>
<feature type="domain" description="FecR protein" evidence="3">
    <location>
        <begin position="135"/>
        <end position="239"/>
    </location>
</feature>
<dbReference type="InterPro" id="IPR032623">
    <property type="entry name" value="FecR_N"/>
</dbReference>
<name>A0A2G7T7A7_9FLAO</name>
<dbReference type="PANTHER" id="PTHR30273:SF2">
    <property type="entry name" value="PROTEIN FECR"/>
    <property type="match status" value="1"/>
</dbReference>
<keyword evidence="2" id="KW-0472">Membrane</keyword>
<dbReference type="GO" id="GO:0016989">
    <property type="term" value="F:sigma factor antagonist activity"/>
    <property type="evidence" value="ECO:0007669"/>
    <property type="project" value="TreeGrafter"/>
</dbReference>
<comment type="caution">
    <text evidence="5">The sequence shown here is derived from an EMBL/GenBank/DDBJ whole genome shotgun (WGS) entry which is preliminary data.</text>
</comment>
<feature type="domain" description="FecR N-terminal" evidence="4">
    <location>
        <begin position="34"/>
        <end position="74"/>
    </location>
</feature>
<feature type="region of interest" description="Disordered" evidence="1">
    <location>
        <begin position="1"/>
        <end position="25"/>
    </location>
</feature>
<evidence type="ECO:0000259" key="4">
    <source>
        <dbReference type="Pfam" id="PF16220"/>
    </source>
</evidence>
<dbReference type="EMBL" id="PEKC01000033">
    <property type="protein sequence ID" value="PII35822.1"/>
    <property type="molecule type" value="Genomic_DNA"/>
</dbReference>
<keyword evidence="2" id="KW-0812">Transmembrane</keyword>
<dbReference type="PANTHER" id="PTHR30273">
    <property type="entry name" value="PERIPLASMIC SIGNAL SENSOR AND SIGMA FACTOR ACTIVATOR FECR-RELATED"/>
    <property type="match status" value="1"/>
</dbReference>
<keyword evidence="2" id="KW-1133">Transmembrane helix</keyword>
<dbReference type="PIRSF" id="PIRSF018266">
    <property type="entry name" value="FecR"/>
    <property type="match status" value="1"/>
</dbReference>
<dbReference type="AlphaFoldDB" id="A0A2G7T7A7"/>
<accession>A0A2G7T7A7</accession>
<protein>
    <submittedName>
        <fullName evidence="5">Iron dicitrate transport regulator FecR</fullName>
    </submittedName>
</protein>
<proteinExistence type="predicted"/>